<comment type="caution">
    <text evidence="2">The sequence shown here is derived from an EMBL/GenBank/DDBJ whole genome shotgun (WGS) entry which is preliminary data.</text>
</comment>
<feature type="region of interest" description="Disordered" evidence="1">
    <location>
        <begin position="1"/>
        <end position="23"/>
    </location>
</feature>
<reference evidence="2 3" key="1">
    <citation type="submission" date="2024-05" db="EMBL/GenBank/DDBJ databases">
        <title>Genetic variation in Jamaican populations of the coffee berry borer (Hypothenemus hampei).</title>
        <authorList>
            <person name="Errbii M."/>
            <person name="Myrie A."/>
        </authorList>
    </citation>
    <scope>NUCLEOTIDE SEQUENCE [LARGE SCALE GENOMIC DNA]</scope>
    <source>
        <strain evidence="2">JA-Hopewell-2020-01-JO</strain>
        <tissue evidence="2">Whole body</tissue>
    </source>
</reference>
<gene>
    <name evidence="2" type="ORF">ABEB36_012651</name>
</gene>
<evidence type="ECO:0000313" key="2">
    <source>
        <dbReference type="EMBL" id="KAL1492165.1"/>
    </source>
</evidence>
<sequence length="132" mass="15673">MNRRRTKKEEKWSDDDLDEDPDDLEDFLKFSDEIERDPTPGEFVLTRFVKKNSEIYYVAQIVNKINDEFEVIFYRKNLKKENCFVRPTVDDISMITKNDIKLILPNPIQTGATKRQQSFLSFGLTFNSINLR</sequence>
<dbReference type="EMBL" id="JBDJPC010000009">
    <property type="protein sequence ID" value="KAL1492165.1"/>
    <property type="molecule type" value="Genomic_DNA"/>
</dbReference>
<feature type="compositionally biased region" description="Acidic residues" evidence="1">
    <location>
        <begin position="12"/>
        <end position="23"/>
    </location>
</feature>
<evidence type="ECO:0000313" key="3">
    <source>
        <dbReference type="Proteomes" id="UP001566132"/>
    </source>
</evidence>
<dbReference type="Proteomes" id="UP001566132">
    <property type="component" value="Unassembled WGS sequence"/>
</dbReference>
<accession>A0ABD1EC21</accession>
<proteinExistence type="predicted"/>
<dbReference type="AlphaFoldDB" id="A0ABD1EC21"/>
<protein>
    <submittedName>
        <fullName evidence="2">Uncharacterized protein</fullName>
    </submittedName>
</protein>
<organism evidence="2 3">
    <name type="scientific">Hypothenemus hampei</name>
    <name type="common">Coffee berry borer</name>
    <dbReference type="NCBI Taxonomy" id="57062"/>
    <lineage>
        <taxon>Eukaryota</taxon>
        <taxon>Metazoa</taxon>
        <taxon>Ecdysozoa</taxon>
        <taxon>Arthropoda</taxon>
        <taxon>Hexapoda</taxon>
        <taxon>Insecta</taxon>
        <taxon>Pterygota</taxon>
        <taxon>Neoptera</taxon>
        <taxon>Endopterygota</taxon>
        <taxon>Coleoptera</taxon>
        <taxon>Polyphaga</taxon>
        <taxon>Cucujiformia</taxon>
        <taxon>Curculionidae</taxon>
        <taxon>Scolytinae</taxon>
        <taxon>Hypothenemus</taxon>
    </lineage>
</organism>
<evidence type="ECO:0000256" key="1">
    <source>
        <dbReference type="SAM" id="MobiDB-lite"/>
    </source>
</evidence>
<name>A0ABD1EC21_HYPHA</name>
<keyword evidence="3" id="KW-1185">Reference proteome</keyword>